<gene>
    <name evidence="1" type="ORF">RHGRI_012313</name>
</gene>
<dbReference type="AlphaFoldDB" id="A0AAV6KR83"/>
<evidence type="ECO:0000313" key="1">
    <source>
        <dbReference type="EMBL" id="KAG5554712.1"/>
    </source>
</evidence>
<sequence>MGPSNGADKVQGRRQINLCNQGEKRCISSGLDTGLSVVQVCQLCAGFCVTCLCRFVSEMQVLKKVVPSQADPETDEVYAQIALLPEADQTKITNPDSPLPEPQSCNVHSFCKTLRLTQAHMVDFLFFGGMRMIACLHWICPSSHPGRN</sequence>
<protein>
    <submittedName>
        <fullName evidence="1">Uncharacterized protein</fullName>
    </submittedName>
</protein>
<dbReference type="EMBL" id="JACTNZ010000004">
    <property type="protein sequence ID" value="KAG5554712.1"/>
    <property type="molecule type" value="Genomic_DNA"/>
</dbReference>
<accession>A0AAV6KR83</accession>
<keyword evidence="2" id="KW-1185">Reference proteome</keyword>
<reference evidence="1" key="1">
    <citation type="submission" date="2020-08" db="EMBL/GenBank/DDBJ databases">
        <title>Plant Genome Project.</title>
        <authorList>
            <person name="Zhang R.-G."/>
        </authorList>
    </citation>
    <scope>NUCLEOTIDE SEQUENCE</scope>
    <source>
        <strain evidence="1">WSP0</strain>
        <tissue evidence="1">Leaf</tissue>
    </source>
</reference>
<organism evidence="1 2">
    <name type="scientific">Rhododendron griersonianum</name>
    <dbReference type="NCBI Taxonomy" id="479676"/>
    <lineage>
        <taxon>Eukaryota</taxon>
        <taxon>Viridiplantae</taxon>
        <taxon>Streptophyta</taxon>
        <taxon>Embryophyta</taxon>
        <taxon>Tracheophyta</taxon>
        <taxon>Spermatophyta</taxon>
        <taxon>Magnoliopsida</taxon>
        <taxon>eudicotyledons</taxon>
        <taxon>Gunneridae</taxon>
        <taxon>Pentapetalae</taxon>
        <taxon>asterids</taxon>
        <taxon>Ericales</taxon>
        <taxon>Ericaceae</taxon>
        <taxon>Ericoideae</taxon>
        <taxon>Rhodoreae</taxon>
        <taxon>Rhododendron</taxon>
    </lineage>
</organism>
<evidence type="ECO:0000313" key="2">
    <source>
        <dbReference type="Proteomes" id="UP000823749"/>
    </source>
</evidence>
<proteinExistence type="predicted"/>
<comment type="caution">
    <text evidence="1">The sequence shown here is derived from an EMBL/GenBank/DDBJ whole genome shotgun (WGS) entry which is preliminary data.</text>
</comment>
<name>A0AAV6KR83_9ERIC</name>
<dbReference type="Proteomes" id="UP000823749">
    <property type="component" value="Chromosome 4"/>
</dbReference>